<dbReference type="CDD" id="cd00030">
    <property type="entry name" value="C2"/>
    <property type="match status" value="1"/>
</dbReference>
<dbReference type="InterPro" id="IPR000008">
    <property type="entry name" value="C2_dom"/>
</dbReference>
<accession>A0ABM1NAT3</accession>
<feature type="domain" description="C2" evidence="3">
    <location>
        <begin position="816"/>
        <end position="958"/>
    </location>
</feature>
<dbReference type="Gene3D" id="2.60.40.150">
    <property type="entry name" value="C2 domain"/>
    <property type="match status" value="2"/>
</dbReference>
<evidence type="ECO:0000313" key="4">
    <source>
        <dbReference type="Proteomes" id="UP000695000"/>
    </source>
</evidence>
<dbReference type="Pfam" id="PF00168">
    <property type="entry name" value="C2"/>
    <property type="match status" value="1"/>
</dbReference>
<feature type="region of interest" description="Disordered" evidence="2">
    <location>
        <begin position="982"/>
        <end position="1010"/>
    </location>
</feature>
<evidence type="ECO:0000256" key="2">
    <source>
        <dbReference type="SAM" id="MobiDB-lite"/>
    </source>
</evidence>
<gene>
    <name evidence="5" type="primary">LOC108567779</name>
</gene>
<feature type="coiled-coil region" evidence="1">
    <location>
        <begin position="651"/>
        <end position="678"/>
    </location>
</feature>
<feature type="region of interest" description="Disordered" evidence="2">
    <location>
        <begin position="1166"/>
        <end position="1191"/>
    </location>
</feature>
<dbReference type="PANTHER" id="PTHR21254:SF1">
    <property type="entry name" value="C2 DOMAIN-CONTAINING PROTEIN 3"/>
    <property type="match status" value="1"/>
</dbReference>
<evidence type="ECO:0000313" key="5">
    <source>
        <dbReference type="RefSeq" id="XP_017783933.1"/>
    </source>
</evidence>
<sequence length="1228" mass="140338">MSYTQSSSTSQVNLVEQVLEQGQRLRNAMVNSILNVDPFYQDHDLMPPVKMHCINMDQEKRELSTTEKHKFVAYLRGESMSRDDEKQALETFRAMSTSDICEITERSYHSLRNYCNCDSCTEYNKLNVDVIPPLKINIKPKPSAKLKVNEGILKYLKYVDTLKISVHSLKLNHEGDVKVFSSLIDSRYSQHLSTTYFIEYNIPSCMVKSEIKKSKVDSGLDSSNYVKLCSKKLHKEAIYFKQISIHDVTNIDSMNLEAVDLVFQVSSRTLKQKGQNILGQARFNMGSFLSTKYFNCNQELVVWLINDAPIMLGTIKINLQLGCGRLYFGKEFLDSISIDKQNSILPETIACDKRTEIKANECKKSKVQNVVVDDDNIKKNVVKAPVKKKQVDAKVVKIVEDSIKPASNIVLFGFLYVAQVEYLDIKQLTYFTCKSFCQDDVIYSNIVRGGSKPFFNFYQTIPFIYEEEFITKLRDNFMVLEFFERTQNKDALIGVCKIPLHQYYLAFRNPTIVKYLERNKLPVIGTDWFEPISDPNIGTISGQVQILVALGSEAQIHNLENERGFKDNIVLKAKKNLDAFQPTKRNLKEIPVKQICDKTKEFCNIQSENSYLKSIDDIQNIHSTRSEEFSSYRDHYWRTKERRRDYENIDIAESEKRLQELRVAFKNLEEAQSNEERNLTLFKETHNCCEFIPNREYTQNKSDSTLDLKNKTLEPRNSTELKDNILTKENTVQETKSILIDHSEEPTVQKVDKSTYTVELIDKASQSDMSLQSDILLDLLQHFQTKKPEDVRDSGTNTEESMMQSTSENLKSTTDLLDSLQKVLLVQKPQKSTFKVLILIDSALHLPTKKKCKPKKPKSRHSRDDSSPTTYVTFESAEGTRITNVFQKSVNPRWNYRDEVELPLEFLTNNQKRLIFKVWRKSNNNLKQPDMEVDSVLGFAALDLTVISAGLLTVEGWFNIVDFSGHVNGQMKIHVSPLEAINKPETIPPESSSSTSGKMSPSTSVEETLEDPAEVFSRALKRKFIELDEITQRLRVRLSHATNDGSDTSNDDIADEFERDINTLCVEDDYDMIDFEREAQDLNMRRVSSSLQKLKGDEQADHALMLFEGSSEDPSPNTSLQMDMSAASKASSIGSVETHAQEGKQKINSLLKKLSIQEMIGRHVSGCSAQGKKTDSSNSEEEILNELGINDPFDATKMLKDKVLEVLKDQEYSRRHEPDGEGDESETG</sequence>
<dbReference type="SUPFAM" id="SSF49562">
    <property type="entry name" value="C2 domain (Calcium/lipid-binding domain, CaLB)"/>
    <property type="match status" value="2"/>
</dbReference>
<name>A0ABM1NAT3_NICVS</name>
<feature type="region of interest" description="Disordered" evidence="2">
    <location>
        <begin position="1111"/>
        <end position="1131"/>
    </location>
</feature>
<feature type="region of interest" description="Disordered" evidence="2">
    <location>
        <begin position="849"/>
        <end position="870"/>
    </location>
</feature>
<protein>
    <submittedName>
        <fullName evidence="5">Uncharacterized protein LOC108567779</fullName>
    </submittedName>
</protein>
<reference evidence="5" key="1">
    <citation type="submission" date="2025-08" db="UniProtKB">
        <authorList>
            <consortium name="RefSeq"/>
        </authorList>
    </citation>
    <scope>IDENTIFICATION</scope>
</reference>
<keyword evidence="4" id="KW-1185">Reference proteome</keyword>
<evidence type="ECO:0000259" key="3">
    <source>
        <dbReference type="PROSITE" id="PS50004"/>
    </source>
</evidence>
<dbReference type="RefSeq" id="XP_017783933.1">
    <property type="nucleotide sequence ID" value="XM_017928444.1"/>
</dbReference>
<feature type="compositionally biased region" description="Polar residues" evidence="2">
    <location>
        <begin position="1112"/>
        <end position="1131"/>
    </location>
</feature>
<dbReference type="PROSITE" id="PS50004">
    <property type="entry name" value="C2"/>
    <property type="match status" value="1"/>
</dbReference>
<dbReference type="PANTHER" id="PTHR21254">
    <property type="entry name" value="C2 DOMAIN-CONTAINING PROTEIN 3"/>
    <property type="match status" value="1"/>
</dbReference>
<feature type="compositionally biased region" description="Low complexity" evidence="2">
    <location>
        <begin position="988"/>
        <end position="1004"/>
    </location>
</feature>
<dbReference type="InterPro" id="IPR035892">
    <property type="entry name" value="C2_domain_sf"/>
</dbReference>
<proteinExistence type="predicted"/>
<evidence type="ECO:0000256" key="1">
    <source>
        <dbReference type="SAM" id="Coils"/>
    </source>
</evidence>
<dbReference type="Proteomes" id="UP000695000">
    <property type="component" value="Unplaced"/>
</dbReference>
<organism evidence="4 5">
    <name type="scientific">Nicrophorus vespilloides</name>
    <name type="common">Boreal carrion beetle</name>
    <dbReference type="NCBI Taxonomy" id="110193"/>
    <lineage>
        <taxon>Eukaryota</taxon>
        <taxon>Metazoa</taxon>
        <taxon>Ecdysozoa</taxon>
        <taxon>Arthropoda</taxon>
        <taxon>Hexapoda</taxon>
        <taxon>Insecta</taxon>
        <taxon>Pterygota</taxon>
        <taxon>Neoptera</taxon>
        <taxon>Endopterygota</taxon>
        <taxon>Coleoptera</taxon>
        <taxon>Polyphaga</taxon>
        <taxon>Staphyliniformia</taxon>
        <taxon>Silphidae</taxon>
        <taxon>Nicrophorinae</taxon>
        <taxon>Nicrophorus</taxon>
    </lineage>
</organism>
<feature type="region of interest" description="Disordered" evidence="2">
    <location>
        <begin position="1207"/>
        <end position="1228"/>
    </location>
</feature>
<dbReference type="GeneID" id="108567779"/>
<feature type="compositionally biased region" description="Basic and acidic residues" evidence="2">
    <location>
        <begin position="1207"/>
        <end position="1219"/>
    </location>
</feature>
<feature type="compositionally biased region" description="Basic residues" evidence="2">
    <location>
        <begin position="849"/>
        <end position="861"/>
    </location>
</feature>
<keyword evidence="1" id="KW-0175">Coiled coil</keyword>
<dbReference type="SMART" id="SM00239">
    <property type="entry name" value="C2"/>
    <property type="match status" value="1"/>
</dbReference>